<gene>
    <name evidence="1" type="ORF">KUCAC02_007464</name>
</gene>
<keyword evidence="2" id="KW-1185">Reference proteome</keyword>
<reference evidence="1" key="1">
    <citation type="submission" date="2022-05" db="EMBL/GenBank/DDBJ databases">
        <title>Chromosome-level genome of Chaenocephalus aceratus.</title>
        <authorList>
            <person name="Park H."/>
        </authorList>
    </citation>
    <scope>NUCLEOTIDE SEQUENCE</scope>
    <source>
        <strain evidence="1">KU_202001</strain>
    </source>
</reference>
<name>A0ACB9X774_CHAAC</name>
<proteinExistence type="predicted"/>
<protein>
    <submittedName>
        <fullName evidence="1">Uncharacterized protein</fullName>
    </submittedName>
</protein>
<sequence>MRREGGFAIDDRGLELAGAGRGAQDLGGGMGIQLHCQPNPCPILPQLHQGGGGGDAAAREGMTLLNKSQTTFSNKLIPSQGISGTLKSPVKPHLRTCFIHSRCTGSIASEKREKGGEQKRYKRILAAAGEREEDWRDPYFLLGVRPPGSKAMEPSVSTQVEEKPKERKKIQFAVTTEVEEKPKERKKLQFAMSSDDEDEPRRGRSNFNMPRLCALQLDPRQVEMIRRRRPTPATLFRVADQSSPEDDQSTHQWVVGENGVLKPKRVNPNVYQPPSLKAVQKMAEAHMQHLGIYPPLEDPCEGEEEDNDWQGEDTSPTQAADHTETTTEQSDKFSS</sequence>
<comment type="caution">
    <text evidence="1">The sequence shown here is derived from an EMBL/GenBank/DDBJ whole genome shotgun (WGS) entry which is preliminary data.</text>
</comment>
<organism evidence="1 2">
    <name type="scientific">Chaenocephalus aceratus</name>
    <name type="common">Blackfin icefish</name>
    <name type="synonym">Chaenichthys aceratus</name>
    <dbReference type="NCBI Taxonomy" id="36190"/>
    <lineage>
        <taxon>Eukaryota</taxon>
        <taxon>Metazoa</taxon>
        <taxon>Chordata</taxon>
        <taxon>Craniata</taxon>
        <taxon>Vertebrata</taxon>
        <taxon>Euteleostomi</taxon>
        <taxon>Actinopterygii</taxon>
        <taxon>Neopterygii</taxon>
        <taxon>Teleostei</taxon>
        <taxon>Neoteleostei</taxon>
        <taxon>Acanthomorphata</taxon>
        <taxon>Eupercaria</taxon>
        <taxon>Perciformes</taxon>
        <taxon>Notothenioidei</taxon>
        <taxon>Channichthyidae</taxon>
        <taxon>Chaenocephalus</taxon>
    </lineage>
</organism>
<dbReference type="EMBL" id="CM043792">
    <property type="protein sequence ID" value="KAI4821890.1"/>
    <property type="molecule type" value="Genomic_DNA"/>
</dbReference>
<evidence type="ECO:0000313" key="1">
    <source>
        <dbReference type="EMBL" id="KAI4821890.1"/>
    </source>
</evidence>
<accession>A0ACB9X774</accession>
<evidence type="ECO:0000313" key="2">
    <source>
        <dbReference type="Proteomes" id="UP001057452"/>
    </source>
</evidence>
<feature type="non-terminal residue" evidence="1">
    <location>
        <position position="335"/>
    </location>
</feature>
<dbReference type="Proteomes" id="UP001057452">
    <property type="component" value="Chromosome 8"/>
</dbReference>